<organism evidence="1">
    <name type="scientific">Planktothricoides sp. SpSt-374</name>
    <dbReference type="NCBI Taxonomy" id="2282167"/>
    <lineage>
        <taxon>Bacteria</taxon>
        <taxon>Bacillati</taxon>
        <taxon>Cyanobacteriota</taxon>
        <taxon>Cyanophyceae</taxon>
        <taxon>Oscillatoriophycideae</taxon>
        <taxon>Oscillatoriales</taxon>
        <taxon>Oscillatoriaceae</taxon>
        <taxon>Planktothricoides</taxon>
    </lineage>
</organism>
<dbReference type="EMBL" id="DSPX01000096">
    <property type="protein sequence ID" value="HGG00924.1"/>
    <property type="molecule type" value="Genomic_DNA"/>
</dbReference>
<evidence type="ECO:0000313" key="1">
    <source>
        <dbReference type="EMBL" id="HGG00924.1"/>
    </source>
</evidence>
<sequence>MGRMQASLAQIEGMWGIIGTQGSLVASTVQAVSPLDTGGRTPVNPSINYSQSKVTFGSSTNFPIGFFSNQLSDRLQSELRLADNLGVRPLKVGDPGFDDIINEGTVKWAVTVEGELLVIPKFVSGREISHTVITRGEPVLTAGEAEIVGTSGQYILLSISNYSGHFQPSRDSLERGITAFSQQGVDAINADLIKSRE</sequence>
<name>A0A7C3ZLS1_9CYAN</name>
<proteinExistence type="predicted"/>
<reference evidence="1" key="1">
    <citation type="journal article" date="2020" name="mSystems">
        <title>Genome- and Community-Level Interaction Insights into Carbon Utilization and Element Cycling Functions of Hydrothermarchaeota in Hydrothermal Sediment.</title>
        <authorList>
            <person name="Zhou Z."/>
            <person name="Liu Y."/>
            <person name="Xu W."/>
            <person name="Pan J."/>
            <person name="Luo Z.H."/>
            <person name="Li M."/>
        </authorList>
    </citation>
    <scope>NUCLEOTIDE SEQUENCE [LARGE SCALE GENOMIC DNA]</scope>
    <source>
        <strain evidence="1">SpSt-374</strain>
    </source>
</reference>
<gene>
    <name evidence="1" type="ORF">ENR15_09800</name>
</gene>
<accession>A0A7C3ZLS1</accession>
<protein>
    <submittedName>
        <fullName evidence="1">Uncharacterized protein</fullName>
    </submittedName>
</protein>
<comment type="caution">
    <text evidence="1">The sequence shown here is derived from an EMBL/GenBank/DDBJ whole genome shotgun (WGS) entry which is preliminary data.</text>
</comment>
<dbReference type="AlphaFoldDB" id="A0A7C3ZLS1"/>